<dbReference type="AlphaFoldDB" id="A0A941J061"/>
<evidence type="ECO:0008006" key="4">
    <source>
        <dbReference type="Google" id="ProtNLM"/>
    </source>
</evidence>
<evidence type="ECO:0000256" key="1">
    <source>
        <dbReference type="SAM" id="SignalP"/>
    </source>
</evidence>
<keyword evidence="1" id="KW-0732">Signal</keyword>
<dbReference type="EMBL" id="JAGTAR010000028">
    <property type="protein sequence ID" value="MBR8537192.1"/>
    <property type="molecule type" value="Genomic_DNA"/>
</dbReference>
<accession>A0A941J061</accession>
<organism evidence="2 3">
    <name type="scientific">Carboxylicivirga sediminis</name>
    <dbReference type="NCBI Taxonomy" id="2006564"/>
    <lineage>
        <taxon>Bacteria</taxon>
        <taxon>Pseudomonadati</taxon>
        <taxon>Bacteroidota</taxon>
        <taxon>Bacteroidia</taxon>
        <taxon>Marinilabiliales</taxon>
        <taxon>Marinilabiliaceae</taxon>
        <taxon>Carboxylicivirga</taxon>
    </lineage>
</organism>
<comment type="caution">
    <text evidence="2">The sequence shown here is derived from an EMBL/GenBank/DDBJ whole genome shotgun (WGS) entry which is preliminary data.</text>
</comment>
<reference evidence="2" key="2">
    <citation type="submission" date="2021-04" db="EMBL/GenBank/DDBJ databases">
        <authorList>
            <person name="Zhang T."/>
            <person name="Zhang Y."/>
            <person name="Lu D."/>
            <person name="Zuo D."/>
            <person name="Du Z."/>
        </authorList>
    </citation>
    <scope>NUCLEOTIDE SEQUENCE</scope>
    <source>
        <strain evidence="2">JR1</strain>
    </source>
</reference>
<evidence type="ECO:0000313" key="2">
    <source>
        <dbReference type="EMBL" id="MBR8537192.1"/>
    </source>
</evidence>
<dbReference type="RefSeq" id="WP_212192217.1">
    <property type="nucleotide sequence ID" value="NZ_JAGTAR010000028.1"/>
</dbReference>
<gene>
    <name evidence="2" type="ORF">KDU71_16600</name>
</gene>
<proteinExistence type="predicted"/>
<keyword evidence="3" id="KW-1185">Reference proteome</keyword>
<protein>
    <recommendedName>
        <fullName evidence="4">Outer membrane protein beta-barrel domain-containing protein</fullName>
    </recommendedName>
</protein>
<feature type="chain" id="PRO_5037774309" description="Outer membrane protein beta-barrel domain-containing protein" evidence="1">
    <location>
        <begin position="20"/>
        <end position="257"/>
    </location>
</feature>
<sequence length="257" mass="29754">MKKLVLMALFAVIATQVDAQNNLSVDWGNTTNYIAHGRTLSANQACFQPGVYYSFNNGPTVMAWFSLPYDRQFHALDEWDIIIDHSVNIYKREQDWNINLHGYVNYWYLPVNEESDKQNYYQGMKYNAGIHFPFMLSKSNGLKLTTGYDFYYYHQLGRDMNIRAAGIHEFLMKFNKSYKKVNLEAKSVISNNQGAVDNRIEPGWGFFSQHLSCSFNIKAISLRTGINYQRTLEALEPTGIDKDLLWFSLNIGKSFKL</sequence>
<evidence type="ECO:0000313" key="3">
    <source>
        <dbReference type="Proteomes" id="UP000679220"/>
    </source>
</evidence>
<name>A0A941J061_9BACT</name>
<feature type="signal peptide" evidence="1">
    <location>
        <begin position="1"/>
        <end position="19"/>
    </location>
</feature>
<reference evidence="2" key="1">
    <citation type="journal article" date="2018" name="Int. J. Syst. Evol. Microbiol.">
        <title>Carboxylicivirga sediminis sp. nov., isolated from coastal sediment.</title>
        <authorList>
            <person name="Wang F.Q."/>
            <person name="Ren L.H."/>
            <person name="Zou R.J."/>
            <person name="Sun Y.Z."/>
            <person name="Liu X.J."/>
            <person name="Jiang F."/>
            <person name="Liu L.J."/>
        </authorList>
    </citation>
    <scope>NUCLEOTIDE SEQUENCE</scope>
    <source>
        <strain evidence="2">JR1</strain>
    </source>
</reference>
<dbReference type="Proteomes" id="UP000679220">
    <property type="component" value="Unassembled WGS sequence"/>
</dbReference>